<name>A0ABP7HVX8_9ACTN</name>
<dbReference type="RefSeq" id="WP_344772002.1">
    <property type="nucleotide sequence ID" value="NZ_BAABAH010000001.1"/>
</dbReference>
<dbReference type="Gene3D" id="3.10.450.40">
    <property type="match status" value="1"/>
</dbReference>
<protein>
    <submittedName>
        <fullName evidence="2">GPW/gp25 family protein</fullName>
    </submittedName>
</protein>
<comment type="caution">
    <text evidence="2">The sequence shown here is derived from an EMBL/GenBank/DDBJ whole genome shotgun (WGS) entry which is preliminary data.</text>
</comment>
<evidence type="ECO:0000313" key="3">
    <source>
        <dbReference type="Proteomes" id="UP001501821"/>
    </source>
</evidence>
<evidence type="ECO:0000259" key="1">
    <source>
        <dbReference type="Pfam" id="PF04965"/>
    </source>
</evidence>
<accession>A0ABP7HVX8</accession>
<reference evidence="3" key="1">
    <citation type="journal article" date="2019" name="Int. J. Syst. Evol. Microbiol.">
        <title>The Global Catalogue of Microorganisms (GCM) 10K type strain sequencing project: providing services to taxonomists for standard genome sequencing and annotation.</title>
        <authorList>
            <consortium name="The Broad Institute Genomics Platform"/>
            <consortium name="The Broad Institute Genome Sequencing Center for Infectious Disease"/>
            <person name="Wu L."/>
            <person name="Ma J."/>
        </authorList>
    </citation>
    <scope>NUCLEOTIDE SEQUENCE [LARGE SCALE GENOMIC DNA]</scope>
    <source>
        <strain evidence="3">JCM 16953</strain>
    </source>
</reference>
<organism evidence="2 3">
    <name type="scientific">Nocardioides panacisoli</name>
    <dbReference type="NCBI Taxonomy" id="627624"/>
    <lineage>
        <taxon>Bacteria</taxon>
        <taxon>Bacillati</taxon>
        <taxon>Actinomycetota</taxon>
        <taxon>Actinomycetes</taxon>
        <taxon>Propionibacteriales</taxon>
        <taxon>Nocardioidaceae</taxon>
        <taxon>Nocardioides</taxon>
    </lineage>
</organism>
<dbReference type="EMBL" id="BAABAH010000001">
    <property type="protein sequence ID" value="GAA3803349.1"/>
    <property type="molecule type" value="Genomic_DNA"/>
</dbReference>
<gene>
    <name evidence="2" type="ORF">GCM10022242_03030</name>
</gene>
<dbReference type="InterPro" id="IPR007048">
    <property type="entry name" value="IraD/Gp25-like"/>
</dbReference>
<proteinExistence type="predicted"/>
<dbReference type="Pfam" id="PF04965">
    <property type="entry name" value="GPW_gp25"/>
    <property type="match status" value="1"/>
</dbReference>
<dbReference type="Proteomes" id="UP001501821">
    <property type="component" value="Unassembled WGS sequence"/>
</dbReference>
<evidence type="ECO:0000313" key="2">
    <source>
        <dbReference type="EMBL" id="GAA3803349.1"/>
    </source>
</evidence>
<sequence>MGEEFVGSGWAFPVRADPTGKVALVTGTREIEESIRLILMTAPGERPMRPEFGCAVHDYVYAPADASTAGDIAYAVRVALTRWEPRVDLEAVTVRFDAVDRGVLYVDIEYVVRGTNDPRNLVFPFYVIPAHEEATP</sequence>
<feature type="domain" description="IraD/Gp25-like" evidence="1">
    <location>
        <begin position="27"/>
        <end position="116"/>
    </location>
</feature>
<dbReference type="SUPFAM" id="SSF160719">
    <property type="entry name" value="gpW/gp25-like"/>
    <property type="match status" value="1"/>
</dbReference>
<keyword evidence="3" id="KW-1185">Reference proteome</keyword>